<dbReference type="Gene3D" id="3.30.1440.10">
    <property type="match status" value="1"/>
</dbReference>
<dbReference type="Proteomes" id="UP000741360">
    <property type="component" value="Unassembled WGS sequence"/>
</dbReference>
<keyword evidence="5" id="KW-0699">rRNA-binding</keyword>
<keyword evidence="5" id="KW-0820">tRNA-binding</keyword>
<sequence>METRLKEKYRREIVPALTKKFGYKNVMEIPRLQKVVVNMGLGEAIQNPKVLESAVTELSAFTGQKPVITRAKKSIANFKLRAGMAIGCMVTLRGSRMYEFLDRLLNVALPRVRDFKGVSPNGFDGRGNYTLGIREQIIFPEIDYDKIDKIKGLGVTITTTSRNDEEGKELLRLLGMPFRS</sequence>
<dbReference type="GO" id="GO:0005840">
    <property type="term" value="C:ribosome"/>
    <property type="evidence" value="ECO:0007669"/>
    <property type="project" value="UniProtKB-KW"/>
</dbReference>
<dbReference type="InterPro" id="IPR031309">
    <property type="entry name" value="Ribosomal_uL5_C"/>
</dbReference>
<name>A0A932GMK3_UNCTE</name>
<keyword evidence="2 5" id="KW-0689">Ribosomal protein</keyword>
<dbReference type="InterPro" id="IPR002132">
    <property type="entry name" value="Ribosomal_uL5"/>
</dbReference>
<dbReference type="PIRSF" id="PIRSF002161">
    <property type="entry name" value="Ribosomal_L5"/>
    <property type="match status" value="1"/>
</dbReference>
<dbReference type="InterPro" id="IPR020930">
    <property type="entry name" value="Ribosomal_uL5_bac-type"/>
</dbReference>
<evidence type="ECO:0000256" key="1">
    <source>
        <dbReference type="ARBA" id="ARBA00008553"/>
    </source>
</evidence>
<dbReference type="GO" id="GO:0006412">
    <property type="term" value="P:translation"/>
    <property type="evidence" value="ECO:0007669"/>
    <property type="project" value="UniProtKB-UniRule"/>
</dbReference>
<dbReference type="PANTHER" id="PTHR11994">
    <property type="entry name" value="60S RIBOSOMAL PROTEIN L11-RELATED"/>
    <property type="match status" value="1"/>
</dbReference>
<evidence type="ECO:0000256" key="5">
    <source>
        <dbReference type="HAMAP-Rule" id="MF_01333"/>
    </source>
</evidence>
<dbReference type="HAMAP" id="MF_01333_B">
    <property type="entry name" value="Ribosomal_uL5_B"/>
    <property type="match status" value="1"/>
</dbReference>
<organism evidence="9 10">
    <name type="scientific">Tectimicrobiota bacterium</name>
    <dbReference type="NCBI Taxonomy" id="2528274"/>
    <lineage>
        <taxon>Bacteria</taxon>
        <taxon>Pseudomonadati</taxon>
        <taxon>Nitrospinota/Tectimicrobiota group</taxon>
        <taxon>Candidatus Tectimicrobiota</taxon>
    </lineage>
</organism>
<evidence type="ECO:0000256" key="4">
    <source>
        <dbReference type="ARBA" id="ARBA00035245"/>
    </source>
</evidence>
<evidence type="ECO:0000256" key="3">
    <source>
        <dbReference type="ARBA" id="ARBA00023274"/>
    </source>
</evidence>
<dbReference type="Pfam" id="PF00281">
    <property type="entry name" value="Ribosomal_L5"/>
    <property type="match status" value="1"/>
</dbReference>
<dbReference type="GO" id="GO:0019843">
    <property type="term" value="F:rRNA binding"/>
    <property type="evidence" value="ECO:0007669"/>
    <property type="project" value="UniProtKB-UniRule"/>
</dbReference>
<dbReference type="AlphaFoldDB" id="A0A932GMK3"/>
<keyword evidence="5" id="KW-0694">RNA-binding</keyword>
<comment type="similarity">
    <text evidence="1 5 6">Belongs to the universal ribosomal protein uL5 family.</text>
</comment>
<comment type="subunit">
    <text evidence="5">Part of the 50S ribosomal subunit; part of the 5S rRNA/L5/L18/L25 subcomplex. Contacts the 5S rRNA and the P site tRNA. Forms a bridge to the 30S subunit in the 70S ribosome.</text>
</comment>
<dbReference type="InterPro" id="IPR022803">
    <property type="entry name" value="Ribosomal_uL5_dom_sf"/>
</dbReference>
<evidence type="ECO:0000313" key="10">
    <source>
        <dbReference type="Proteomes" id="UP000741360"/>
    </source>
</evidence>
<feature type="domain" description="Large ribosomal subunit protein uL5 C-terminal" evidence="8">
    <location>
        <begin position="86"/>
        <end position="178"/>
    </location>
</feature>
<dbReference type="FunFam" id="3.30.1440.10:FF:000001">
    <property type="entry name" value="50S ribosomal protein L5"/>
    <property type="match status" value="1"/>
</dbReference>
<evidence type="ECO:0000256" key="2">
    <source>
        <dbReference type="ARBA" id="ARBA00022980"/>
    </source>
</evidence>
<dbReference type="SUPFAM" id="SSF55282">
    <property type="entry name" value="RL5-like"/>
    <property type="match status" value="1"/>
</dbReference>
<dbReference type="InterPro" id="IPR031310">
    <property type="entry name" value="Ribosomal_uL5_N"/>
</dbReference>
<proteinExistence type="inferred from homology"/>
<keyword evidence="3 5" id="KW-0687">Ribonucleoprotein</keyword>
<feature type="domain" description="Large ribosomal subunit protein uL5 N-terminal" evidence="7">
    <location>
        <begin position="25"/>
        <end position="81"/>
    </location>
</feature>
<accession>A0A932GMK3</accession>
<comment type="function">
    <text evidence="5">This is 1 of the proteins that bind and probably mediate the attachment of the 5S RNA into the large ribosomal subunit, where it forms part of the central protuberance. In the 70S ribosome it contacts protein S13 of the 30S subunit (bridge B1b), connecting the 2 subunits; this bridge is implicated in subunit movement. Contacts the P site tRNA; the 5S rRNA and some of its associated proteins might help stabilize positioning of ribosome-bound tRNAs.</text>
</comment>
<dbReference type="GO" id="GO:1990904">
    <property type="term" value="C:ribonucleoprotein complex"/>
    <property type="evidence" value="ECO:0007669"/>
    <property type="project" value="UniProtKB-KW"/>
</dbReference>
<reference evidence="9" key="1">
    <citation type="submission" date="2020-07" db="EMBL/GenBank/DDBJ databases">
        <title>Huge and variable diversity of episymbiotic CPR bacteria and DPANN archaea in groundwater ecosystems.</title>
        <authorList>
            <person name="He C.Y."/>
            <person name="Keren R."/>
            <person name="Whittaker M."/>
            <person name="Farag I.F."/>
            <person name="Doudna J."/>
            <person name="Cate J.H.D."/>
            <person name="Banfield J.F."/>
        </authorList>
    </citation>
    <scope>NUCLEOTIDE SEQUENCE</scope>
    <source>
        <strain evidence="9">NC_groundwater_717_Ag_S-0.2um_59_8</strain>
    </source>
</reference>
<dbReference type="GO" id="GO:0003735">
    <property type="term" value="F:structural constituent of ribosome"/>
    <property type="evidence" value="ECO:0007669"/>
    <property type="project" value="InterPro"/>
</dbReference>
<evidence type="ECO:0000259" key="8">
    <source>
        <dbReference type="Pfam" id="PF00673"/>
    </source>
</evidence>
<evidence type="ECO:0000256" key="6">
    <source>
        <dbReference type="RuleBase" id="RU003930"/>
    </source>
</evidence>
<protein>
    <recommendedName>
        <fullName evidence="4 5">Large ribosomal subunit protein uL5</fullName>
    </recommendedName>
</protein>
<dbReference type="GO" id="GO:0000049">
    <property type="term" value="F:tRNA binding"/>
    <property type="evidence" value="ECO:0007669"/>
    <property type="project" value="UniProtKB-UniRule"/>
</dbReference>
<comment type="caution">
    <text evidence="9">The sequence shown here is derived from an EMBL/GenBank/DDBJ whole genome shotgun (WGS) entry which is preliminary data.</text>
</comment>
<dbReference type="EMBL" id="JACPSX010000010">
    <property type="protein sequence ID" value="MBI3013610.1"/>
    <property type="molecule type" value="Genomic_DNA"/>
</dbReference>
<dbReference type="Pfam" id="PF00673">
    <property type="entry name" value="Ribosomal_L5_C"/>
    <property type="match status" value="1"/>
</dbReference>
<gene>
    <name evidence="5 9" type="primary">rplE</name>
    <name evidence="9" type="ORF">HYY65_00770</name>
</gene>
<evidence type="ECO:0000259" key="7">
    <source>
        <dbReference type="Pfam" id="PF00281"/>
    </source>
</evidence>
<dbReference type="NCBIfam" id="NF000585">
    <property type="entry name" value="PRK00010.1"/>
    <property type="match status" value="1"/>
</dbReference>
<evidence type="ECO:0000313" key="9">
    <source>
        <dbReference type="EMBL" id="MBI3013610.1"/>
    </source>
</evidence>